<dbReference type="SUPFAM" id="SSF51161">
    <property type="entry name" value="Trimeric LpxA-like enzymes"/>
    <property type="match status" value="1"/>
</dbReference>
<evidence type="ECO:0000313" key="6">
    <source>
        <dbReference type="Proteomes" id="UP000193077"/>
    </source>
</evidence>
<sequence>MTFRSPILRRLVQAPERLLAKTLSYHPAMRFLHDTQDTQTPIRFRDWFRQEVQGINRGPYWPVHPASMVTGWRNIVIGVETSPGMMPGCYIQGIGKITIGDYTQIGPNVTMISANHAPHDLREHIPSHVNIGAYCWLGAGSVILPGVTLGDFTIVGAGAIVTSSVPDGYSVLAGNPARVLKRLDPAECPRHQSYHEYCGFIPMRDFPAFRSAELTH</sequence>
<evidence type="ECO:0000313" key="5">
    <source>
        <dbReference type="EMBL" id="SLN74494.1"/>
    </source>
</evidence>
<dbReference type="InterPro" id="IPR001451">
    <property type="entry name" value="Hexapep"/>
</dbReference>
<evidence type="ECO:0000256" key="4">
    <source>
        <dbReference type="ARBA" id="ARBA00023315"/>
    </source>
</evidence>
<keyword evidence="2 5" id="KW-0808">Transferase</keyword>
<evidence type="ECO:0000256" key="3">
    <source>
        <dbReference type="ARBA" id="ARBA00022737"/>
    </source>
</evidence>
<evidence type="ECO:0000256" key="2">
    <source>
        <dbReference type="ARBA" id="ARBA00022679"/>
    </source>
</evidence>
<dbReference type="CDD" id="cd04647">
    <property type="entry name" value="LbH_MAT_like"/>
    <property type="match status" value="1"/>
</dbReference>
<dbReference type="Proteomes" id="UP000193077">
    <property type="component" value="Unassembled WGS sequence"/>
</dbReference>
<dbReference type="InterPro" id="IPR018357">
    <property type="entry name" value="Hexapep_transf_CS"/>
</dbReference>
<gene>
    <name evidence="5" type="ORF">TRL7639_04540</name>
</gene>
<organism evidence="5 6">
    <name type="scientific">Falsiruegeria litorea R37</name>
    <dbReference type="NCBI Taxonomy" id="1200284"/>
    <lineage>
        <taxon>Bacteria</taxon>
        <taxon>Pseudomonadati</taxon>
        <taxon>Pseudomonadota</taxon>
        <taxon>Alphaproteobacteria</taxon>
        <taxon>Rhodobacterales</taxon>
        <taxon>Roseobacteraceae</taxon>
        <taxon>Falsiruegeria</taxon>
    </lineage>
</organism>
<accession>A0A1Y5TW43</accession>
<keyword evidence="3" id="KW-0677">Repeat</keyword>
<dbReference type="GO" id="GO:0005829">
    <property type="term" value="C:cytosol"/>
    <property type="evidence" value="ECO:0007669"/>
    <property type="project" value="TreeGrafter"/>
</dbReference>
<keyword evidence="4 5" id="KW-0012">Acyltransferase</keyword>
<dbReference type="PANTHER" id="PTHR23416">
    <property type="entry name" value="SIALIC ACID SYNTHASE-RELATED"/>
    <property type="match status" value="1"/>
</dbReference>
<dbReference type="AlphaFoldDB" id="A0A1Y5TW43"/>
<dbReference type="Gene3D" id="2.160.10.10">
    <property type="entry name" value="Hexapeptide repeat proteins"/>
    <property type="match status" value="1"/>
</dbReference>
<proteinExistence type="inferred from homology"/>
<dbReference type="Pfam" id="PF00132">
    <property type="entry name" value="Hexapep"/>
    <property type="match status" value="1"/>
</dbReference>
<dbReference type="PROSITE" id="PS00101">
    <property type="entry name" value="HEXAPEP_TRANSFERASES"/>
    <property type="match status" value="1"/>
</dbReference>
<comment type="similarity">
    <text evidence="1">Belongs to the transferase hexapeptide repeat family.</text>
</comment>
<dbReference type="EC" id="2.3.1.-" evidence="5"/>
<dbReference type="PANTHER" id="PTHR23416:SF23">
    <property type="entry name" value="ACETYLTRANSFERASE C18B11.09C-RELATED"/>
    <property type="match status" value="1"/>
</dbReference>
<dbReference type="InterPro" id="IPR051159">
    <property type="entry name" value="Hexapeptide_acetyltransf"/>
</dbReference>
<reference evidence="5 6" key="1">
    <citation type="submission" date="2017-03" db="EMBL/GenBank/DDBJ databases">
        <authorList>
            <person name="Afonso C.L."/>
            <person name="Miller P.J."/>
            <person name="Scott M.A."/>
            <person name="Spackman E."/>
            <person name="Goraichik I."/>
            <person name="Dimitrov K.M."/>
            <person name="Suarez D.L."/>
            <person name="Swayne D.E."/>
        </authorList>
    </citation>
    <scope>NUCLEOTIDE SEQUENCE [LARGE SCALE GENOMIC DNA]</scope>
    <source>
        <strain evidence="5 6">CECT 7639</strain>
    </source>
</reference>
<dbReference type="OrthoDB" id="9815592at2"/>
<dbReference type="GO" id="GO:0008374">
    <property type="term" value="F:O-acyltransferase activity"/>
    <property type="evidence" value="ECO:0007669"/>
    <property type="project" value="TreeGrafter"/>
</dbReference>
<evidence type="ECO:0000256" key="1">
    <source>
        <dbReference type="ARBA" id="ARBA00007274"/>
    </source>
</evidence>
<dbReference type="EMBL" id="FWFO01000010">
    <property type="protein sequence ID" value="SLN74494.1"/>
    <property type="molecule type" value="Genomic_DNA"/>
</dbReference>
<keyword evidence="6" id="KW-1185">Reference proteome</keyword>
<protein>
    <submittedName>
        <fullName evidence="5">Putative acetyltransferase</fullName>
        <ecNumber evidence="5">2.3.1.-</ecNumber>
    </submittedName>
</protein>
<dbReference type="InterPro" id="IPR011004">
    <property type="entry name" value="Trimer_LpxA-like_sf"/>
</dbReference>
<name>A0A1Y5TW43_9RHOB</name>